<protein>
    <recommendedName>
        <fullName evidence="6">Probable branched-chain amino acid transport ATP-binding protein LivG</fullName>
    </recommendedName>
</protein>
<dbReference type="PANTHER" id="PTHR45772:SF9">
    <property type="entry name" value="CONSERVED COMPONENT OF ABC TRANSPORTER FOR NATURAL AMINO ACIDS"/>
    <property type="match status" value="1"/>
</dbReference>
<evidence type="ECO:0000256" key="6">
    <source>
        <dbReference type="ARBA" id="ARBA00072811"/>
    </source>
</evidence>
<dbReference type="Pfam" id="PF12399">
    <property type="entry name" value="BCA_ABC_TP_C"/>
    <property type="match status" value="1"/>
</dbReference>
<dbReference type="AlphaFoldDB" id="A0A3R9PBI9"/>
<proteinExistence type="predicted"/>
<dbReference type="EMBL" id="RCOR01000043">
    <property type="protein sequence ID" value="RSN67469.1"/>
    <property type="molecule type" value="Genomic_DNA"/>
</dbReference>
<evidence type="ECO:0000259" key="7">
    <source>
        <dbReference type="PROSITE" id="PS50893"/>
    </source>
</evidence>
<evidence type="ECO:0000313" key="8">
    <source>
        <dbReference type="EMBL" id="RSN67469.1"/>
    </source>
</evidence>
<dbReference type="CDD" id="cd03219">
    <property type="entry name" value="ABC_Mj1267_LivG_branched"/>
    <property type="match status" value="1"/>
</dbReference>
<dbReference type="Pfam" id="PF00005">
    <property type="entry name" value="ABC_tran"/>
    <property type="match status" value="1"/>
</dbReference>
<comment type="function">
    <text evidence="5">Probable component of a branched-chain amino-acid transport system.</text>
</comment>
<evidence type="ECO:0000256" key="5">
    <source>
        <dbReference type="ARBA" id="ARBA00056071"/>
    </source>
</evidence>
<accession>A0A3R9PBI9</accession>
<dbReference type="GO" id="GO:0005524">
    <property type="term" value="F:ATP binding"/>
    <property type="evidence" value="ECO:0007669"/>
    <property type="project" value="UniProtKB-KW"/>
</dbReference>
<comment type="caution">
    <text evidence="8">The sequence shown here is derived from an EMBL/GenBank/DDBJ whole genome shotgun (WGS) entry which is preliminary data.</text>
</comment>
<dbReference type="RefSeq" id="WP_125742718.1">
    <property type="nucleotide sequence ID" value="NZ_RCOR01000043.1"/>
</dbReference>
<keyword evidence="4" id="KW-0029">Amino-acid transport</keyword>
<reference evidence="8 9" key="1">
    <citation type="submission" date="2018-10" db="EMBL/GenBank/DDBJ databases">
        <title>Co-occurring genomic capacity for anaerobic methane metabolism and dissimilatory sulfite reduction discovered in the Korarchaeota.</title>
        <authorList>
            <person name="Mckay L.J."/>
            <person name="Dlakic M."/>
            <person name="Fields M.W."/>
            <person name="Delmont T.O."/>
            <person name="Eren A.M."/>
            <person name="Jay Z.J."/>
            <person name="Klingelsmith K.B."/>
            <person name="Rusch D.B."/>
            <person name="Inskeep W.P."/>
        </authorList>
    </citation>
    <scope>NUCLEOTIDE SEQUENCE [LARGE SCALE GENOMIC DNA]</scope>
    <source>
        <strain evidence="8 9">WS</strain>
    </source>
</reference>
<dbReference type="InterPro" id="IPR051120">
    <property type="entry name" value="ABC_AA/LPS_Transport"/>
</dbReference>
<dbReference type="Gene3D" id="3.40.50.300">
    <property type="entry name" value="P-loop containing nucleotide triphosphate hydrolases"/>
    <property type="match status" value="1"/>
</dbReference>
<dbReference type="Proteomes" id="UP000278149">
    <property type="component" value="Unassembled WGS sequence"/>
</dbReference>
<organism evidence="8 9">
    <name type="scientific">Candidatus Korarchaeum cryptofilum</name>
    <dbReference type="NCBI Taxonomy" id="498846"/>
    <lineage>
        <taxon>Archaea</taxon>
        <taxon>Thermoproteota</taxon>
        <taxon>Candidatus Korarchaeia</taxon>
        <taxon>Candidatus Korarchaeales</taxon>
        <taxon>Candidatus Korarchaeaceae</taxon>
        <taxon>Candidatus Korarchaeum</taxon>
    </lineage>
</organism>
<dbReference type="PROSITE" id="PS50893">
    <property type="entry name" value="ABC_TRANSPORTER_2"/>
    <property type="match status" value="1"/>
</dbReference>
<gene>
    <name evidence="8" type="ORF">D9Q81_08305</name>
</gene>
<dbReference type="PANTHER" id="PTHR45772">
    <property type="entry name" value="CONSERVED COMPONENT OF ABC TRANSPORTER FOR NATURAL AMINO ACIDS-RELATED"/>
    <property type="match status" value="1"/>
</dbReference>
<dbReference type="InterPro" id="IPR003593">
    <property type="entry name" value="AAA+_ATPase"/>
</dbReference>
<keyword evidence="1" id="KW-0813">Transport</keyword>
<sequence>MILKTDKLVKRFGGLIAVNEVSIGVEEGSITLLIGPNGCGKTTFVNTVSGYYKPDGGKVYFMGEDVTGSPLHKMYEKGFVRTFQIPSPFLQLSVLENLLLAARNNPGESFTKHLLKSSWKNYEMEAVDRAVQIMKILGLESYWDKEPASLDAGALKLIEIGRTLMSGAKMVVLDEPIAGVNPKLAHNIFSHIVKLRDEMKLTFLIIEHRLDIALKYVDFVYAMHQGRIIASGTPDEIARNEQVRMVYIGG</sequence>
<dbReference type="FunFam" id="3.40.50.300:FF:000421">
    <property type="entry name" value="Branched-chain amino acid ABC transporter ATP-binding protein"/>
    <property type="match status" value="1"/>
</dbReference>
<dbReference type="InterPro" id="IPR003439">
    <property type="entry name" value="ABC_transporter-like_ATP-bd"/>
</dbReference>
<feature type="domain" description="ABC transporter" evidence="7">
    <location>
        <begin position="3"/>
        <end position="250"/>
    </location>
</feature>
<evidence type="ECO:0000256" key="4">
    <source>
        <dbReference type="ARBA" id="ARBA00022970"/>
    </source>
</evidence>
<dbReference type="InterPro" id="IPR032823">
    <property type="entry name" value="BCA_ABC_TP_C"/>
</dbReference>
<dbReference type="GO" id="GO:0016887">
    <property type="term" value="F:ATP hydrolysis activity"/>
    <property type="evidence" value="ECO:0007669"/>
    <property type="project" value="InterPro"/>
</dbReference>
<name>A0A3R9PBI9_9CREN</name>
<dbReference type="SMART" id="SM00382">
    <property type="entry name" value="AAA"/>
    <property type="match status" value="1"/>
</dbReference>
<dbReference type="SUPFAM" id="SSF52540">
    <property type="entry name" value="P-loop containing nucleoside triphosphate hydrolases"/>
    <property type="match status" value="1"/>
</dbReference>
<evidence type="ECO:0000256" key="2">
    <source>
        <dbReference type="ARBA" id="ARBA00022741"/>
    </source>
</evidence>
<dbReference type="GO" id="GO:0005886">
    <property type="term" value="C:plasma membrane"/>
    <property type="evidence" value="ECO:0007669"/>
    <property type="project" value="TreeGrafter"/>
</dbReference>
<dbReference type="GO" id="GO:0006865">
    <property type="term" value="P:amino acid transport"/>
    <property type="evidence" value="ECO:0007669"/>
    <property type="project" value="UniProtKB-KW"/>
</dbReference>
<evidence type="ECO:0000256" key="3">
    <source>
        <dbReference type="ARBA" id="ARBA00022840"/>
    </source>
</evidence>
<dbReference type="InterPro" id="IPR027417">
    <property type="entry name" value="P-loop_NTPase"/>
</dbReference>
<evidence type="ECO:0000313" key="9">
    <source>
        <dbReference type="Proteomes" id="UP000278149"/>
    </source>
</evidence>
<keyword evidence="3 8" id="KW-0067">ATP-binding</keyword>
<evidence type="ECO:0000256" key="1">
    <source>
        <dbReference type="ARBA" id="ARBA00022448"/>
    </source>
</evidence>
<keyword evidence="2" id="KW-0547">Nucleotide-binding</keyword>